<accession>A0AAQ3L8Y3</accession>
<keyword evidence="2" id="KW-1185">Reference proteome</keyword>
<evidence type="ECO:0000313" key="2">
    <source>
        <dbReference type="Proteomes" id="UP001327560"/>
    </source>
</evidence>
<protein>
    <submittedName>
        <fullName evidence="1">Uncharacterized protein</fullName>
    </submittedName>
</protein>
<evidence type="ECO:0000313" key="1">
    <source>
        <dbReference type="EMBL" id="WOL20516.1"/>
    </source>
</evidence>
<dbReference type="AlphaFoldDB" id="A0AAQ3L8Y3"/>
<proteinExistence type="predicted"/>
<dbReference type="Proteomes" id="UP001327560">
    <property type="component" value="Chromosome 9"/>
</dbReference>
<sequence length="107" mass="11471">MGIDHITHAPCLDLLDLSSLLTSSLCNPSSLAQFDVSSVATNLLNSSLCSNSNILTQGLQEQQQFPPSSQVHDQLISSCLQTQQLQYPSQLLPTCAPSSNPMVLDEA</sequence>
<reference evidence="1 2" key="1">
    <citation type="submission" date="2023-10" db="EMBL/GenBank/DDBJ databases">
        <title>Chromosome-scale genome assembly provides insights into flower coloration mechanisms of Canna indica.</title>
        <authorList>
            <person name="Li C."/>
        </authorList>
    </citation>
    <scope>NUCLEOTIDE SEQUENCE [LARGE SCALE GENOMIC DNA]</scope>
    <source>
        <tissue evidence="1">Flower</tissue>
    </source>
</reference>
<organism evidence="1 2">
    <name type="scientific">Canna indica</name>
    <name type="common">Indian-shot</name>
    <dbReference type="NCBI Taxonomy" id="4628"/>
    <lineage>
        <taxon>Eukaryota</taxon>
        <taxon>Viridiplantae</taxon>
        <taxon>Streptophyta</taxon>
        <taxon>Embryophyta</taxon>
        <taxon>Tracheophyta</taxon>
        <taxon>Spermatophyta</taxon>
        <taxon>Magnoliopsida</taxon>
        <taxon>Liliopsida</taxon>
        <taxon>Zingiberales</taxon>
        <taxon>Cannaceae</taxon>
        <taxon>Canna</taxon>
    </lineage>
</organism>
<dbReference type="EMBL" id="CP136898">
    <property type="protein sequence ID" value="WOL20516.1"/>
    <property type="molecule type" value="Genomic_DNA"/>
</dbReference>
<name>A0AAQ3L8Y3_9LILI</name>
<gene>
    <name evidence="1" type="ORF">Cni_G29321</name>
</gene>